<proteinExistence type="predicted"/>
<comment type="caution">
    <text evidence="1">The sequence shown here is derived from an EMBL/GenBank/DDBJ whole genome shotgun (WGS) entry which is preliminary data.</text>
</comment>
<dbReference type="AlphaFoldDB" id="A0A016TBN2"/>
<accession>A0A016TBN2</accession>
<dbReference type="Proteomes" id="UP000024635">
    <property type="component" value="Unassembled WGS sequence"/>
</dbReference>
<sequence length="78" mass="8683">MQIICHQILLVDPVIRIMPRYPVIIFGRKMLYESNASEAITKRSPGVRREPDGYAGGNRCDLLGGCKTVVIEAKGYTC</sequence>
<dbReference type="EMBL" id="JARK01001454">
    <property type="protein sequence ID" value="EYC00038.1"/>
    <property type="molecule type" value="Genomic_DNA"/>
</dbReference>
<evidence type="ECO:0000313" key="1">
    <source>
        <dbReference type="EMBL" id="EYC00038.1"/>
    </source>
</evidence>
<name>A0A016TBN2_9BILA</name>
<organism evidence="1 2">
    <name type="scientific">Ancylostoma ceylanicum</name>
    <dbReference type="NCBI Taxonomy" id="53326"/>
    <lineage>
        <taxon>Eukaryota</taxon>
        <taxon>Metazoa</taxon>
        <taxon>Ecdysozoa</taxon>
        <taxon>Nematoda</taxon>
        <taxon>Chromadorea</taxon>
        <taxon>Rhabditida</taxon>
        <taxon>Rhabditina</taxon>
        <taxon>Rhabditomorpha</taxon>
        <taxon>Strongyloidea</taxon>
        <taxon>Ancylostomatidae</taxon>
        <taxon>Ancylostomatinae</taxon>
        <taxon>Ancylostoma</taxon>
    </lineage>
</organism>
<evidence type="ECO:0000313" key="2">
    <source>
        <dbReference type="Proteomes" id="UP000024635"/>
    </source>
</evidence>
<reference evidence="2" key="1">
    <citation type="journal article" date="2015" name="Nat. Genet.">
        <title>The genome and transcriptome of the zoonotic hookworm Ancylostoma ceylanicum identify infection-specific gene families.</title>
        <authorList>
            <person name="Schwarz E.M."/>
            <person name="Hu Y."/>
            <person name="Antoshechkin I."/>
            <person name="Miller M.M."/>
            <person name="Sternberg P.W."/>
            <person name="Aroian R.V."/>
        </authorList>
    </citation>
    <scope>NUCLEOTIDE SEQUENCE</scope>
    <source>
        <strain evidence="2">HY135</strain>
    </source>
</reference>
<keyword evidence="2" id="KW-1185">Reference proteome</keyword>
<protein>
    <submittedName>
        <fullName evidence="1">Uncharacterized protein</fullName>
    </submittedName>
</protein>
<gene>
    <name evidence="1" type="primary">Acey_s0118.g740</name>
    <name evidence="1" type="ORF">Y032_0118g740</name>
</gene>